<keyword evidence="3" id="KW-1185">Reference proteome</keyword>
<dbReference type="RefSeq" id="WP_169256984.1">
    <property type="nucleotide sequence ID" value="NZ_WTVN01000025.1"/>
</dbReference>
<proteinExistence type="predicted"/>
<reference evidence="2 3" key="1">
    <citation type="submission" date="2019-12" db="EMBL/GenBank/DDBJ databases">
        <title>Comparative genomics gives insights into the taxonomy of the Azoarcus-Aromatoleum group and reveals separate origins of nif in the plant-associated Azoarcus and non-plant-associated Aromatoleum sub-groups.</title>
        <authorList>
            <person name="Lafos M."/>
            <person name="Maluk M."/>
            <person name="Batista M."/>
            <person name="Junghare M."/>
            <person name="Carmona M."/>
            <person name="Faoro H."/>
            <person name="Cruz L.M."/>
            <person name="Battistoni F."/>
            <person name="De Souza E."/>
            <person name="Pedrosa F."/>
            <person name="Chen W.-M."/>
            <person name="Poole P.S."/>
            <person name="Dixon R.A."/>
            <person name="James E.K."/>
        </authorList>
    </citation>
    <scope>NUCLEOTIDE SEQUENCE [LARGE SCALE GENOMIC DNA]</scope>
    <source>
        <strain evidence="2 3">Td21</strain>
    </source>
</reference>
<protein>
    <submittedName>
        <fullName evidence="2">Uncharacterized protein</fullName>
    </submittedName>
</protein>
<sequence length="74" mass="8263">MKTPSRNEPLAVDDLVERQPERALTGVFRVAIGRVDVDEVMQINVARKEEAARQRAGRRLPTPEPQGGRRCAPT</sequence>
<evidence type="ECO:0000256" key="1">
    <source>
        <dbReference type="SAM" id="MobiDB-lite"/>
    </source>
</evidence>
<dbReference type="Proteomes" id="UP000623795">
    <property type="component" value="Unassembled WGS sequence"/>
</dbReference>
<feature type="region of interest" description="Disordered" evidence="1">
    <location>
        <begin position="49"/>
        <end position="74"/>
    </location>
</feature>
<gene>
    <name evidence="2" type="ORF">GPA22_15570</name>
</gene>
<name>A0ABX1Q3S5_9RHOO</name>
<organism evidence="2 3">
    <name type="scientific">Aromatoleum toluvorans</name>
    <dbReference type="NCBI Taxonomy" id="92002"/>
    <lineage>
        <taxon>Bacteria</taxon>
        <taxon>Pseudomonadati</taxon>
        <taxon>Pseudomonadota</taxon>
        <taxon>Betaproteobacteria</taxon>
        <taxon>Rhodocyclales</taxon>
        <taxon>Rhodocyclaceae</taxon>
        <taxon>Aromatoleum</taxon>
    </lineage>
</organism>
<accession>A0ABX1Q3S5</accession>
<comment type="caution">
    <text evidence="2">The sequence shown here is derived from an EMBL/GenBank/DDBJ whole genome shotgun (WGS) entry which is preliminary data.</text>
</comment>
<evidence type="ECO:0000313" key="2">
    <source>
        <dbReference type="EMBL" id="NMG45140.1"/>
    </source>
</evidence>
<evidence type="ECO:0000313" key="3">
    <source>
        <dbReference type="Proteomes" id="UP000623795"/>
    </source>
</evidence>
<dbReference type="EMBL" id="WTVN01000025">
    <property type="protein sequence ID" value="NMG45140.1"/>
    <property type="molecule type" value="Genomic_DNA"/>
</dbReference>